<accession>A0A4Q2D211</accession>
<protein>
    <submittedName>
        <fullName evidence="1">Uncharacterized protein</fullName>
    </submittedName>
</protein>
<sequence length="63" mass="6386">MAQRSSTVASVPTSANAEIALLPKGITFQNVSTAYNTLLMQAKTPSSLGYANLPASPPPGPGV</sequence>
<dbReference type="EMBL" id="SDEE01001281">
    <property type="protein sequence ID" value="RXW12341.1"/>
    <property type="molecule type" value="Genomic_DNA"/>
</dbReference>
<comment type="caution">
    <text evidence="1">The sequence shown here is derived from an EMBL/GenBank/DDBJ whole genome shotgun (WGS) entry which is preliminary data.</text>
</comment>
<organism evidence="1 2">
    <name type="scientific">Candolleomyces aberdarensis</name>
    <dbReference type="NCBI Taxonomy" id="2316362"/>
    <lineage>
        <taxon>Eukaryota</taxon>
        <taxon>Fungi</taxon>
        <taxon>Dikarya</taxon>
        <taxon>Basidiomycota</taxon>
        <taxon>Agaricomycotina</taxon>
        <taxon>Agaricomycetes</taxon>
        <taxon>Agaricomycetidae</taxon>
        <taxon>Agaricales</taxon>
        <taxon>Agaricineae</taxon>
        <taxon>Psathyrellaceae</taxon>
        <taxon>Candolleomyces</taxon>
    </lineage>
</organism>
<keyword evidence="2" id="KW-1185">Reference proteome</keyword>
<gene>
    <name evidence="1" type="ORF">EST38_g13513</name>
</gene>
<reference evidence="1 2" key="1">
    <citation type="submission" date="2019-01" db="EMBL/GenBank/DDBJ databases">
        <title>Draft genome sequence of Psathyrella aberdarensis IHI B618.</title>
        <authorList>
            <person name="Buettner E."/>
            <person name="Kellner H."/>
        </authorList>
    </citation>
    <scope>NUCLEOTIDE SEQUENCE [LARGE SCALE GENOMIC DNA]</scope>
    <source>
        <strain evidence="1 2">IHI B618</strain>
    </source>
</reference>
<dbReference type="Proteomes" id="UP000290288">
    <property type="component" value="Unassembled WGS sequence"/>
</dbReference>
<name>A0A4Q2D211_9AGAR</name>
<proteinExistence type="predicted"/>
<evidence type="ECO:0000313" key="2">
    <source>
        <dbReference type="Proteomes" id="UP000290288"/>
    </source>
</evidence>
<evidence type="ECO:0000313" key="1">
    <source>
        <dbReference type="EMBL" id="RXW12341.1"/>
    </source>
</evidence>
<dbReference type="AlphaFoldDB" id="A0A4Q2D211"/>